<feature type="domain" description="DUF6046" evidence="1">
    <location>
        <begin position="65"/>
        <end position="183"/>
    </location>
</feature>
<dbReference type="EMBL" id="BK059088">
    <property type="protein sequence ID" value="DAE28546.1"/>
    <property type="molecule type" value="Genomic_DNA"/>
</dbReference>
<proteinExistence type="predicted"/>
<sequence length="198" mass="22821">MELDIKELVAMAHFNYVGPAFPSWWEKNKTKFVLPSLRGIARELMLGGAYFQTLKVAYKGEEFVFPNEPLISMSLTKTIVETATVGKERRGTVKEYICTEDYALTIKGVCFNEDPERRDEYPSEQVQELHRMFEINDSLEVVGNPFLELFEIRRIVLQDIQWEEMAGEQGLQKYTITAVSDSDFYADLTDKARALKTL</sequence>
<evidence type="ECO:0000259" key="1">
    <source>
        <dbReference type="Pfam" id="PF19512"/>
    </source>
</evidence>
<dbReference type="InterPro" id="IPR046109">
    <property type="entry name" value="DUF6046"/>
</dbReference>
<reference evidence="2" key="1">
    <citation type="journal article" date="2021" name="Proc. Natl. Acad. Sci. U.S.A.">
        <title>A Catalog of Tens of Thousands of Viruses from Human Metagenomes Reveals Hidden Associations with Chronic Diseases.</title>
        <authorList>
            <person name="Tisza M.J."/>
            <person name="Buck C.B."/>
        </authorList>
    </citation>
    <scope>NUCLEOTIDE SEQUENCE</scope>
    <source>
        <strain evidence="2">CtOZh10</strain>
    </source>
</reference>
<dbReference type="Pfam" id="PF19512">
    <property type="entry name" value="DUF6046"/>
    <property type="match status" value="1"/>
</dbReference>
<name>A0A8S5RBL9_9VIRU</name>
<accession>A0A8S5RBL9</accession>
<evidence type="ECO:0000313" key="2">
    <source>
        <dbReference type="EMBL" id="DAE28546.1"/>
    </source>
</evidence>
<protein>
    <recommendedName>
        <fullName evidence="1">DUF6046 domain-containing protein</fullName>
    </recommendedName>
</protein>
<organism evidence="2">
    <name type="scientific">virus sp. ctOZh10</name>
    <dbReference type="NCBI Taxonomy" id="2828250"/>
    <lineage>
        <taxon>Viruses</taxon>
    </lineage>
</organism>